<dbReference type="Proteomes" id="UP000316726">
    <property type="component" value="Chromosome 8"/>
</dbReference>
<dbReference type="GO" id="GO:0005930">
    <property type="term" value="C:axoneme"/>
    <property type="evidence" value="ECO:0007669"/>
    <property type="project" value="UniProtKB-SubCell"/>
</dbReference>
<dbReference type="SUPFAM" id="SSF56112">
    <property type="entry name" value="Protein kinase-like (PK-like)"/>
    <property type="match status" value="1"/>
</dbReference>
<dbReference type="InterPro" id="IPR000719">
    <property type="entry name" value="Prot_kinase_dom"/>
</dbReference>
<keyword evidence="2" id="KW-0433">Leucine-rich repeat</keyword>
<evidence type="ECO:0000256" key="5">
    <source>
        <dbReference type="ARBA" id="ARBA00022741"/>
    </source>
</evidence>
<dbReference type="SUPFAM" id="SSF52058">
    <property type="entry name" value="L domain-like"/>
    <property type="match status" value="1"/>
</dbReference>
<organism evidence="11 12">
    <name type="scientific">Chloropicon primus</name>
    <dbReference type="NCBI Taxonomy" id="1764295"/>
    <lineage>
        <taxon>Eukaryota</taxon>
        <taxon>Viridiplantae</taxon>
        <taxon>Chlorophyta</taxon>
        <taxon>Chloropicophyceae</taxon>
        <taxon>Chloropicales</taxon>
        <taxon>Chloropicaceae</taxon>
        <taxon>Chloropicon</taxon>
    </lineage>
</organism>
<dbReference type="Pfam" id="PF00560">
    <property type="entry name" value="LRR_1"/>
    <property type="match status" value="2"/>
</dbReference>
<evidence type="ECO:0000256" key="3">
    <source>
        <dbReference type="ARBA" id="ARBA00022679"/>
    </source>
</evidence>
<evidence type="ECO:0000259" key="10">
    <source>
        <dbReference type="PROSITE" id="PS50011"/>
    </source>
</evidence>
<evidence type="ECO:0000313" key="11">
    <source>
        <dbReference type="EMBL" id="QDZ22800.1"/>
    </source>
</evidence>
<proteinExistence type="predicted"/>
<dbReference type="CDD" id="cd13999">
    <property type="entry name" value="STKc_MAP3K-like"/>
    <property type="match status" value="1"/>
</dbReference>
<keyword evidence="12" id="KW-1185">Reference proteome</keyword>
<evidence type="ECO:0000256" key="2">
    <source>
        <dbReference type="ARBA" id="ARBA00022614"/>
    </source>
</evidence>
<dbReference type="FunFam" id="3.80.10.10:FF:000041">
    <property type="entry name" value="LRR receptor-like serine/threonine-protein kinase ERECTA"/>
    <property type="match status" value="1"/>
</dbReference>
<name>A0A5B8MTN7_9CHLO</name>
<keyword evidence="6 11" id="KW-0418">Kinase</keyword>
<dbReference type="SMART" id="SM00220">
    <property type="entry name" value="S_TKc"/>
    <property type="match status" value="1"/>
</dbReference>
<evidence type="ECO:0000256" key="8">
    <source>
        <dbReference type="PROSITE-ProRule" id="PRU10141"/>
    </source>
</evidence>
<dbReference type="PROSITE" id="PS50011">
    <property type="entry name" value="PROTEIN_KINASE_DOM"/>
    <property type="match status" value="1"/>
</dbReference>
<keyword evidence="9" id="KW-1133">Transmembrane helix</keyword>
<dbReference type="STRING" id="1764295.A0A5B8MTN7"/>
<evidence type="ECO:0000313" key="12">
    <source>
        <dbReference type="Proteomes" id="UP000316726"/>
    </source>
</evidence>
<dbReference type="OrthoDB" id="540795at2759"/>
<dbReference type="InterPro" id="IPR008271">
    <property type="entry name" value="Ser/Thr_kinase_AS"/>
</dbReference>
<keyword evidence="7 8" id="KW-0067">ATP-binding</keyword>
<keyword evidence="4" id="KW-0677">Repeat</keyword>
<reference evidence="11 12" key="1">
    <citation type="submission" date="2018-07" db="EMBL/GenBank/DDBJ databases">
        <title>The complete nuclear genome of the prasinophyte Chloropicon primus (CCMP1205).</title>
        <authorList>
            <person name="Pombert J.-F."/>
            <person name="Otis C."/>
            <person name="Turmel M."/>
            <person name="Lemieux C."/>
        </authorList>
    </citation>
    <scope>NUCLEOTIDE SEQUENCE [LARGE SCALE GENOMIC DNA]</scope>
    <source>
        <strain evidence="11 12">CCMP1205</strain>
    </source>
</reference>
<comment type="subcellular location">
    <subcellularLocation>
        <location evidence="1">Cytoplasm</location>
        <location evidence="1">Cytoskeleton</location>
        <location evidence="1">Cilium axoneme</location>
    </subcellularLocation>
</comment>
<evidence type="ECO:0000256" key="7">
    <source>
        <dbReference type="ARBA" id="ARBA00022840"/>
    </source>
</evidence>
<dbReference type="InterPro" id="IPR011009">
    <property type="entry name" value="Kinase-like_dom_sf"/>
</dbReference>
<evidence type="ECO:0000256" key="6">
    <source>
        <dbReference type="ARBA" id="ARBA00022777"/>
    </source>
</evidence>
<protein>
    <submittedName>
        <fullName evidence="11">Serine/threonine-protein kinase</fullName>
    </submittedName>
</protein>
<dbReference type="Gene3D" id="3.30.200.20">
    <property type="entry name" value="Phosphorylase Kinase, domain 1"/>
    <property type="match status" value="1"/>
</dbReference>
<dbReference type="Gene3D" id="1.10.510.10">
    <property type="entry name" value="Transferase(Phosphotransferase) domain 1"/>
    <property type="match status" value="1"/>
</dbReference>
<keyword evidence="9" id="KW-0472">Membrane</keyword>
<keyword evidence="5 8" id="KW-0547">Nucleotide-binding</keyword>
<accession>A0A5B8MTN7</accession>
<feature type="binding site" evidence="8">
    <location>
        <position position="455"/>
    </location>
    <ligand>
        <name>ATP</name>
        <dbReference type="ChEBI" id="CHEBI:30616"/>
    </ligand>
</feature>
<keyword evidence="3" id="KW-0808">Transferase</keyword>
<dbReference type="Pfam" id="PF00069">
    <property type="entry name" value="Pkinase"/>
    <property type="match status" value="1"/>
</dbReference>
<dbReference type="Gene3D" id="3.80.10.10">
    <property type="entry name" value="Ribonuclease Inhibitor"/>
    <property type="match status" value="1"/>
</dbReference>
<dbReference type="GO" id="GO:0004672">
    <property type="term" value="F:protein kinase activity"/>
    <property type="evidence" value="ECO:0007669"/>
    <property type="project" value="InterPro"/>
</dbReference>
<gene>
    <name evidence="11" type="ORF">A3770_08p53180</name>
</gene>
<dbReference type="PANTHER" id="PTHR48056:SF81">
    <property type="entry name" value="RECEPTOR PROTEIN-TYROSINE KINASE CEPR1"/>
    <property type="match status" value="1"/>
</dbReference>
<dbReference type="PANTHER" id="PTHR48056">
    <property type="entry name" value="LRR RECEPTOR-LIKE SERINE/THREONINE-PROTEIN KINASE-RELATED"/>
    <property type="match status" value="1"/>
</dbReference>
<evidence type="ECO:0000256" key="4">
    <source>
        <dbReference type="ARBA" id="ARBA00022737"/>
    </source>
</evidence>
<feature type="transmembrane region" description="Helical" evidence="9">
    <location>
        <begin position="370"/>
        <end position="392"/>
    </location>
</feature>
<dbReference type="InterPro" id="IPR001611">
    <property type="entry name" value="Leu-rich_rpt"/>
</dbReference>
<sequence length="711" mass="78756">MGGVADGANGGHYNSMLSATNNNNFQNLTAEGFVLDDDLDVVQPDVAEPVIDEGATDFGPVDQMRIQGIQELLSQLNFIDMQLDLELKRRSNSSSPSSSASPGSSLQELIASPQLSSADGILSGLGIRTQREIETASEFLSSTNCYFPLNGSPSVSKEEWMYYLASRAQSYEAEEGTAVDSILKELPWATFPILCQNSTFNVPQWLGKYDWMNDMVTSVEIPVYAKAVGRIPESIGNLSKLRTLSLQGGVEGTIPPSIGELQELTSLMLQNNDLIGSIPPEIGNCTSLVKLWVFNNELTGSIPDDIADLDSLEEFFAQDNQLTGQVTPALVGVQQKLGRNFAITGNPMWAETQGVAATRVEESELEGWEIALIVVVAIVAAASAATLLVWAVRRGKLAMTASMRDLAMKEFEDDCETQAMFCINRKDLQLVKLVGRGTYGSVFEAKWNGNPVAVKIMNVMDSQVHSREESRKYIRTFEKEVEFLSQFKHRNVVKLFGYSLVSPHVYIVQELLSQNLSQVTRSKQYKPDDLKILKIIQDISTGLSYLHPRIVHCDLKPQNILLSSKGEAKIADFGISKGKQGTFIQFTKHAHVPGSVIYMAPECFNSPEEVGEKCDVYSLAMIIWECYTGCEPWEELPSPISVVNAVAVQNRRPLIPENVPRDITRLIRKCWCTEYHKRPSCAEIAKLCELMIKDRKALSKDPSKLMQSRTL</sequence>
<dbReference type="InterPro" id="IPR017441">
    <property type="entry name" value="Protein_kinase_ATP_BS"/>
</dbReference>
<dbReference type="PROSITE" id="PS00107">
    <property type="entry name" value="PROTEIN_KINASE_ATP"/>
    <property type="match status" value="1"/>
</dbReference>
<dbReference type="GO" id="GO:0005524">
    <property type="term" value="F:ATP binding"/>
    <property type="evidence" value="ECO:0007669"/>
    <property type="project" value="UniProtKB-UniRule"/>
</dbReference>
<dbReference type="EMBL" id="CP031041">
    <property type="protein sequence ID" value="QDZ22800.1"/>
    <property type="molecule type" value="Genomic_DNA"/>
</dbReference>
<evidence type="ECO:0000256" key="9">
    <source>
        <dbReference type="SAM" id="Phobius"/>
    </source>
</evidence>
<dbReference type="InterPro" id="IPR050647">
    <property type="entry name" value="Plant_LRR-RLKs"/>
</dbReference>
<keyword evidence="9" id="KW-0812">Transmembrane</keyword>
<feature type="domain" description="Protein kinase" evidence="10">
    <location>
        <begin position="428"/>
        <end position="692"/>
    </location>
</feature>
<dbReference type="AlphaFoldDB" id="A0A5B8MTN7"/>
<dbReference type="InterPro" id="IPR032675">
    <property type="entry name" value="LRR_dom_sf"/>
</dbReference>
<dbReference type="PROSITE" id="PS00108">
    <property type="entry name" value="PROTEIN_KINASE_ST"/>
    <property type="match status" value="1"/>
</dbReference>
<evidence type="ECO:0000256" key="1">
    <source>
        <dbReference type="ARBA" id="ARBA00004430"/>
    </source>
</evidence>